<dbReference type="InterPro" id="IPR036361">
    <property type="entry name" value="SAP_dom_sf"/>
</dbReference>
<dbReference type="Gene3D" id="1.10.1600.10">
    <property type="match status" value="1"/>
</dbReference>
<dbReference type="GO" id="GO:0042162">
    <property type="term" value="F:telomeric DNA binding"/>
    <property type="evidence" value="ECO:0007669"/>
    <property type="project" value="InterPro"/>
</dbReference>
<comment type="subunit">
    <text evidence="13">Heterodimer of a 70 kDa and a 80 kDa subunit.</text>
</comment>
<evidence type="ECO:0000313" key="17">
    <source>
        <dbReference type="WBParaSite" id="TMUE_3000014749.1"/>
    </source>
</evidence>
<reference evidence="17" key="1">
    <citation type="submission" date="2019-12" db="UniProtKB">
        <authorList>
            <consortium name="WormBaseParasite"/>
        </authorList>
    </citation>
    <scope>IDENTIFICATION</scope>
</reference>
<keyword evidence="8" id="KW-0067">ATP-binding</keyword>
<keyword evidence="12" id="KW-0539">Nucleus</keyword>
<evidence type="ECO:0000256" key="10">
    <source>
        <dbReference type="ARBA" id="ARBA00023172"/>
    </source>
</evidence>
<evidence type="ECO:0000256" key="14">
    <source>
        <dbReference type="SAM" id="MobiDB-lite"/>
    </source>
</evidence>
<evidence type="ECO:0000256" key="12">
    <source>
        <dbReference type="ARBA" id="ARBA00023242"/>
    </source>
</evidence>
<dbReference type="CDD" id="cd00788">
    <property type="entry name" value="KU70"/>
    <property type="match status" value="1"/>
</dbReference>
<dbReference type="GO" id="GO:0000723">
    <property type="term" value="P:telomere maintenance"/>
    <property type="evidence" value="ECO:0007669"/>
    <property type="project" value="InterPro"/>
</dbReference>
<dbReference type="SMART" id="SM00559">
    <property type="entry name" value="Ku78"/>
    <property type="match status" value="1"/>
</dbReference>
<dbReference type="GO" id="GO:0003690">
    <property type="term" value="F:double-stranded DNA binding"/>
    <property type="evidence" value="ECO:0007669"/>
    <property type="project" value="TreeGrafter"/>
</dbReference>
<dbReference type="PANTHER" id="PTHR12604:SF2">
    <property type="entry name" value="X-RAY REPAIR CROSS-COMPLEMENTING PROTEIN 6"/>
    <property type="match status" value="1"/>
</dbReference>
<keyword evidence="16" id="KW-1185">Reference proteome</keyword>
<sequence length="592" mass="66438">MDGDAWKFALESDADDGDSQQVAWSGRDCTLFLVDCGRSMANSDESGKDGFSALCLDVLCRVYRRKCSACSSDYLATVLFNTEKTDNEHGFPSICVLHRLSLPDATKVKELEHLSEEYSKFQSSYGSAKASIDEVFWLCSMLFGGCKFRRRYSSVFLFTNCDSPHESDNNLKKRAAQRIRDLKEKGVHVDLLPVGSGPFAYDNFYRVIFDDEEVPDNPPEATTDSDRLLDRVFVNYDRKWRTFTSVDFQIMPGFEIAVSFYSTTSVANMPSAIKLDGRTNSAVTTATNFFDPMTGEKLYRFEVCKYQTYAGRRIAMTFQEVEQMAHFCRPGLVLLGFLPAGRLKAYHFVRNSLFMYPDETVTKGSSKFFIALLTKCLERKVTAICRLAARQNTSPRLVALLPQAETYDANAAQMESPGFHVVFLPYADDLRDLSSVANVQREVASDKLVQEMKSLVGSLKPCRSIGQIHNPALQKHQKVVEAFILDREKVETVEDETLANTDRIDEAYGPLLASFDRLMKAESANDTRKGKRKAESTDDPPIDLRVEAKNGLLGKRTIAALRNACNVNGVPLRSGQMRKAEIVEAIANFYAL</sequence>
<dbReference type="SUPFAM" id="SSF53300">
    <property type="entry name" value="vWA-like"/>
    <property type="match status" value="1"/>
</dbReference>
<keyword evidence="9" id="KW-0238">DNA-binding</keyword>
<keyword evidence="6" id="KW-0378">Hydrolase</keyword>
<evidence type="ECO:0000256" key="2">
    <source>
        <dbReference type="ARBA" id="ARBA00005240"/>
    </source>
</evidence>
<proteinExistence type="inferred from homology"/>
<feature type="region of interest" description="Disordered" evidence="14">
    <location>
        <begin position="523"/>
        <end position="542"/>
    </location>
</feature>
<evidence type="ECO:0000313" key="16">
    <source>
        <dbReference type="Proteomes" id="UP000046395"/>
    </source>
</evidence>
<dbReference type="NCBIfam" id="TIGR00578">
    <property type="entry name" value="ku70"/>
    <property type="match status" value="1"/>
</dbReference>
<keyword evidence="4" id="KW-0547">Nucleotide-binding</keyword>
<evidence type="ECO:0000256" key="3">
    <source>
        <dbReference type="ARBA" id="ARBA00014630"/>
    </source>
</evidence>
<organism evidence="16 17">
    <name type="scientific">Trichuris muris</name>
    <name type="common">Mouse whipworm</name>
    <dbReference type="NCBI Taxonomy" id="70415"/>
    <lineage>
        <taxon>Eukaryota</taxon>
        <taxon>Metazoa</taxon>
        <taxon>Ecdysozoa</taxon>
        <taxon>Nematoda</taxon>
        <taxon>Enoplea</taxon>
        <taxon>Dorylaimia</taxon>
        <taxon>Trichinellida</taxon>
        <taxon>Trichuridae</taxon>
        <taxon>Trichuris</taxon>
    </lineage>
</organism>
<dbReference type="GO" id="GO:0043564">
    <property type="term" value="C:Ku70:Ku80 complex"/>
    <property type="evidence" value="ECO:0007669"/>
    <property type="project" value="InterPro"/>
</dbReference>
<dbReference type="AlphaFoldDB" id="A0A5S6R635"/>
<evidence type="ECO:0000256" key="9">
    <source>
        <dbReference type="ARBA" id="ARBA00023125"/>
    </source>
</evidence>
<dbReference type="InterPro" id="IPR047087">
    <property type="entry name" value="KU70_core_dom"/>
</dbReference>
<dbReference type="GO" id="GO:0006310">
    <property type="term" value="P:DNA recombination"/>
    <property type="evidence" value="ECO:0007669"/>
    <property type="project" value="UniProtKB-KW"/>
</dbReference>
<dbReference type="GO" id="GO:0003678">
    <property type="term" value="F:DNA helicase activity"/>
    <property type="evidence" value="ECO:0007669"/>
    <property type="project" value="InterPro"/>
</dbReference>
<dbReference type="Proteomes" id="UP000046395">
    <property type="component" value="Unassembled WGS sequence"/>
</dbReference>
<dbReference type="InterPro" id="IPR006165">
    <property type="entry name" value="Ku70"/>
</dbReference>
<dbReference type="SUPFAM" id="SSF100939">
    <property type="entry name" value="SPOC domain-like"/>
    <property type="match status" value="1"/>
</dbReference>
<evidence type="ECO:0000256" key="13">
    <source>
        <dbReference type="ARBA" id="ARBA00065167"/>
    </source>
</evidence>
<dbReference type="STRING" id="70415.A0A5S6R635"/>
<evidence type="ECO:0000256" key="8">
    <source>
        <dbReference type="ARBA" id="ARBA00022840"/>
    </source>
</evidence>
<evidence type="ECO:0000256" key="4">
    <source>
        <dbReference type="ARBA" id="ARBA00022741"/>
    </source>
</evidence>
<evidence type="ECO:0000256" key="11">
    <source>
        <dbReference type="ARBA" id="ARBA00023204"/>
    </source>
</evidence>
<protein>
    <recommendedName>
        <fullName evidence="3">ATP-dependent DNA helicase 2 subunit 1</fullName>
    </recommendedName>
</protein>
<dbReference type="PIRSF" id="PIRSF003033">
    <property type="entry name" value="Ku70"/>
    <property type="match status" value="1"/>
</dbReference>
<dbReference type="Pfam" id="PF03731">
    <property type="entry name" value="Ku_N"/>
    <property type="match status" value="1"/>
</dbReference>
<dbReference type="Gene3D" id="2.40.290.10">
    <property type="match status" value="1"/>
</dbReference>
<dbReference type="Gene3D" id="1.10.720.30">
    <property type="entry name" value="SAP domain"/>
    <property type="match status" value="1"/>
</dbReference>
<dbReference type="Pfam" id="PF03730">
    <property type="entry name" value="Ku_C"/>
    <property type="match status" value="1"/>
</dbReference>
<keyword evidence="11" id="KW-0234">DNA repair</keyword>
<comment type="similarity">
    <text evidence="2">Belongs to the ku70 family.</text>
</comment>
<dbReference type="Pfam" id="PF02735">
    <property type="entry name" value="Ku"/>
    <property type="match status" value="1"/>
</dbReference>
<dbReference type="InterPro" id="IPR036465">
    <property type="entry name" value="vWFA_dom_sf"/>
</dbReference>
<dbReference type="PANTHER" id="PTHR12604">
    <property type="entry name" value="KU AUTOANTIGEN DNA HELICASE"/>
    <property type="match status" value="1"/>
</dbReference>
<dbReference type="FunFam" id="2.40.290.10:FF:000001">
    <property type="entry name" value="X-ray repair cross complementing 6"/>
    <property type="match status" value="1"/>
</dbReference>
<keyword evidence="5" id="KW-0227">DNA damage</keyword>
<dbReference type="Gene3D" id="4.10.970.10">
    <property type="entry name" value="Ku70, bridge and pillars"/>
    <property type="match status" value="1"/>
</dbReference>
<dbReference type="GO" id="GO:0003684">
    <property type="term" value="F:damaged DNA binding"/>
    <property type="evidence" value="ECO:0007669"/>
    <property type="project" value="InterPro"/>
</dbReference>
<feature type="domain" description="Ku" evidence="15">
    <location>
        <begin position="295"/>
        <end position="441"/>
    </location>
</feature>
<dbReference type="InterPro" id="IPR005161">
    <property type="entry name" value="Ku_N"/>
</dbReference>
<dbReference type="WBParaSite" id="TMUE_3000014749.1">
    <property type="protein sequence ID" value="TMUE_3000014749.1"/>
    <property type="gene ID" value="WBGene00290496"/>
</dbReference>
<keyword evidence="7" id="KW-0347">Helicase</keyword>
<dbReference type="InterPro" id="IPR027388">
    <property type="entry name" value="Ku70_bridge/pillars_dom_sf"/>
</dbReference>
<dbReference type="InterPro" id="IPR005160">
    <property type="entry name" value="Ku_C"/>
</dbReference>
<keyword evidence="10" id="KW-0233">DNA recombination</keyword>
<comment type="subcellular location">
    <subcellularLocation>
        <location evidence="1">Nucleus</location>
    </subcellularLocation>
</comment>
<dbReference type="GO" id="GO:0006303">
    <property type="term" value="P:double-strand break repair via nonhomologous end joining"/>
    <property type="evidence" value="ECO:0007669"/>
    <property type="project" value="InterPro"/>
</dbReference>
<dbReference type="GO" id="GO:0016787">
    <property type="term" value="F:hydrolase activity"/>
    <property type="evidence" value="ECO:0007669"/>
    <property type="project" value="UniProtKB-KW"/>
</dbReference>
<evidence type="ECO:0000256" key="1">
    <source>
        <dbReference type="ARBA" id="ARBA00004123"/>
    </source>
</evidence>
<evidence type="ECO:0000256" key="6">
    <source>
        <dbReference type="ARBA" id="ARBA00022801"/>
    </source>
</evidence>
<evidence type="ECO:0000256" key="5">
    <source>
        <dbReference type="ARBA" id="ARBA00022763"/>
    </source>
</evidence>
<evidence type="ECO:0000256" key="7">
    <source>
        <dbReference type="ARBA" id="ARBA00022806"/>
    </source>
</evidence>
<dbReference type="InterPro" id="IPR006164">
    <property type="entry name" value="DNA_bd_Ku70/Ku80"/>
</dbReference>
<dbReference type="GO" id="GO:0005524">
    <property type="term" value="F:ATP binding"/>
    <property type="evidence" value="ECO:0007669"/>
    <property type="project" value="UniProtKB-KW"/>
</dbReference>
<dbReference type="Gene3D" id="3.40.50.410">
    <property type="entry name" value="von Willebrand factor, type A domain"/>
    <property type="match status" value="1"/>
</dbReference>
<name>A0A5S6R635_TRIMR</name>
<accession>A0A5S6R635</accession>
<evidence type="ECO:0000259" key="15">
    <source>
        <dbReference type="SMART" id="SM00559"/>
    </source>
</evidence>
<dbReference type="InterPro" id="IPR016194">
    <property type="entry name" value="SPOC-like_C_dom_sf"/>
</dbReference>